<keyword evidence="4" id="KW-0378">Hydrolase</keyword>
<keyword evidence="2" id="KW-0645">Protease</keyword>
<evidence type="ECO:0000256" key="3">
    <source>
        <dbReference type="ARBA" id="ARBA00022723"/>
    </source>
</evidence>
<dbReference type="InterPro" id="IPR046778">
    <property type="entry name" value="UPF0758_N"/>
</dbReference>
<keyword evidence="5" id="KW-0862">Zinc</keyword>
<name>A0A1M4TTV4_9BACL</name>
<organism evidence="10 11">
    <name type="scientific">Seinonella peptonophila</name>
    <dbReference type="NCBI Taxonomy" id="112248"/>
    <lineage>
        <taxon>Bacteria</taxon>
        <taxon>Bacillati</taxon>
        <taxon>Bacillota</taxon>
        <taxon>Bacilli</taxon>
        <taxon>Bacillales</taxon>
        <taxon>Thermoactinomycetaceae</taxon>
        <taxon>Seinonella</taxon>
    </lineage>
</organism>
<evidence type="ECO:0000313" key="11">
    <source>
        <dbReference type="Proteomes" id="UP000184476"/>
    </source>
</evidence>
<feature type="compositionally biased region" description="Basic and acidic residues" evidence="8">
    <location>
        <begin position="7"/>
        <end position="17"/>
    </location>
</feature>
<dbReference type="Gene3D" id="3.40.140.10">
    <property type="entry name" value="Cytidine Deaminase, domain 2"/>
    <property type="match status" value="1"/>
</dbReference>
<keyword evidence="3" id="KW-0479">Metal-binding</keyword>
<dbReference type="PANTHER" id="PTHR30471:SF3">
    <property type="entry name" value="UPF0758 PROTEIN YEES-RELATED"/>
    <property type="match status" value="1"/>
</dbReference>
<evidence type="ECO:0000256" key="6">
    <source>
        <dbReference type="ARBA" id="ARBA00023049"/>
    </source>
</evidence>
<dbReference type="SUPFAM" id="SSF47781">
    <property type="entry name" value="RuvA domain 2-like"/>
    <property type="match status" value="1"/>
</dbReference>
<dbReference type="InterPro" id="IPR001405">
    <property type="entry name" value="UPF0758"/>
</dbReference>
<keyword evidence="6" id="KW-0482">Metalloprotease</keyword>
<evidence type="ECO:0000256" key="7">
    <source>
        <dbReference type="RuleBase" id="RU003797"/>
    </source>
</evidence>
<feature type="region of interest" description="Disordered" evidence="8">
    <location>
        <begin position="1"/>
        <end position="20"/>
    </location>
</feature>
<evidence type="ECO:0000256" key="1">
    <source>
        <dbReference type="ARBA" id="ARBA00010243"/>
    </source>
</evidence>
<comment type="similarity">
    <text evidence="1 7">Belongs to the UPF0758 family.</text>
</comment>
<evidence type="ECO:0000259" key="9">
    <source>
        <dbReference type="PROSITE" id="PS50249"/>
    </source>
</evidence>
<keyword evidence="11" id="KW-1185">Reference proteome</keyword>
<evidence type="ECO:0000313" key="10">
    <source>
        <dbReference type="EMBL" id="SHE47835.1"/>
    </source>
</evidence>
<dbReference type="RefSeq" id="WP_073151725.1">
    <property type="nucleotide sequence ID" value="NZ_FQVL01000001.1"/>
</dbReference>
<dbReference type="STRING" id="112248.SAMN05444392_101637"/>
<dbReference type="CDD" id="cd08071">
    <property type="entry name" value="MPN_DUF2466"/>
    <property type="match status" value="1"/>
</dbReference>
<dbReference type="InterPro" id="IPR020891">
    <property type="entry name" value="UPF0758_CS"/>
</dbReference>
<evidence type="ECO:0000256" key="2">
    <source>
        <dbReference type="ARBA" id="ARBA00022670"/>
    </source>
</evidence>
<feature type="domain" description="MPN" evidence="9">
    <location>
        <begin position="102"/>
        <end position="224"/>
    </location>
</feature>
<dbReference type="PROSITE" id="PS50249">
    <property type="entry name" value="MPN"/>
    <property type="match status" value="1"/>
</dbReference>
<protein>
    <submittedName>
        <fullName evidence="10">DNA replication and repair protein RadC</fullName>
    </submittedName>
</protein>
<dbReference type="PANTHER" id="PTHR30471">
    <property type="entry name" value="DNA REPAIR PROTEIN RADC"/>
    <property type="match status" value="1"/>
</dbReference>
<accession>A0A1M4TTV4</accession>
<gene>
    <name evidence="10" type="ORF">SAMN05444392_101637</name>
</gene>
<dbReference type="GO" id="GO:0008237">
    <property type="term" value="F:metallopeptidase activity"/>
    <property type="evidence" value="ECO:0007669"/>
    <property type="project" value="UniProtKB-KW"/>
</dbReference>
<dbReference type="InterPro" id="IPR025657">
    <property type="entry name" value="RadC_JAB"/>
</dbReference>
<dbReference type="GO" id="GO:0006508">
    <property type="term" value="P:proteolysis"/>
    <property type="evidence" value="ECO:0007669"/>
    <property type="project" value="UniProtKB-KW"/>
</dbReference>
<sequence length="232" mass="25928">MLLKSLPLEDRPRERMIENGPKSLSNGELIALLLRTGSAGESVMELAQKILVEVGGIQSLAQISFHELLAIHGVGPAKAVQLLAGLELGKRVRQVTSTDGQFIHQPIDAVDMIRNELRFYQQEHFICMFLNTKNRVIDKKCIFIGSLNLSVVHPREIFREAVKCSAARIICIHNHPSGDPSPSTEDIEITFRLVESGKMIGIEVVDHIVIGDLNYFSMKENGLIPDERFIHQ</sequence>
<dbReference type="PROSITE" id="PS01302">
    <property type="entry name" value="UPF0758"/>
    <property type="match status" value="1"/>
</dbReference>
<dbReference type="InterPro" id="IPR010994">
    <property type="entry name" value="RuvA_2-like"/>
</dbReference>
<dbReference type="Pfam" id="PF20582">
    <property type="entry name" value="UPF0758_N"/>
    <property type="match status" value="1"/>
</dbReference>
<dbReference type="NCBIfam" id="TIGR00608">
    <property type="entry name" value="radc"/>
    <property type="match status" value="1"/>
</dbReference>
<evidence type="ECO:0000256" key="5">
    <source>
        <dbReference type="ARBA" id="ARBA00022833"/>
    </source>
</evidence>
<evidence type="ECO:0000256" key="4">
    <source>
        <dbReference type="ARBA" id="ARBA00022801"/>
    </source>
</evidence>
<proteinExistence type="inferred from homology"/>
<reference evidence="10 11" key="1">
    <citation type="submission" date="2016-11" db="EMBL/GenBank/DDBJ databases">
        <authorList>
            <person name="Jaros S."/>
            <person name="Januszkiewicz K."/>
            <person name="Wedrychowicz H."/>
        </authorList>
    </citation>
    <scope>NUCLEOTIDE SEQUENCE [LARGE SCALE GENOMIC DNA]</scope>
    <source>
        <strain evidence="10 11">DSM 44666</strain>
    </source>
</reference>
<dbReference type="SUPFAM" id="SSF102712">
    <property type="entry name" value="JAB1/MPN domain"/>
    <property type="match status" value="1"/>
</dbReference>
<dbReference type="EMBL" id="FQVL01000001">
    <property type="protein sequence ID" value="SHE47835.1"/>
    <property type="molecule type" value="Genomic_DNA"/>
</dbReference>
<evidence type="ECO:0000256" key="8">
    <source>
        <dbReference type="SAM" id="MobiDB-lite"/>
    </source>
</evidence>
<dbReference type="AlphaFoldDB" id="A0A1M4TTV4"/>
<dbReference type="NCBIfam" id="NF000642">
    <property type="entry name" value="PRK00024.1"/>
    <property type="match status" value="1"/>
</dbReference>
<dbReference type="Proteomes" id="UP000184476">
    <property type="component" value="Unassembled WGS sequence"/>
</dbReference>
<dbReference type="Pfam" id="PF04002">
    <property type="entry name" value="RadC"/>
    <property type="match status" value="1"/>
</dbReference>
<dbReference type="InterPro" id="IPR037518">
    <property type="entry name" value="MPN"/>
</dbReference>
<dbReference type="GO" id="GO:0046872">
    <property type="term" value="F:metal ion binding"/>
    <property type="evidence" value="ECO:0007669"/>
    <property type="project" value="UniProtKB-KW"/>
</dbReference>